<feature type="region of interest" description="Disordered" evidence="1">
    <location>
        <begin position="1"/>
        <end position="32"/>
    </location>
</feature>
<accession>A0ABV3GKR3</accession>
<feature type="compositionally biased region" description="Polar residues" evidence="1">
    <location>
        <begin position="1"/>
        <end position="12"/>
    </location>
</feature>
<name>A0ABV3GKR3_MICGL</name>
<dbReference type="Proteomes" id="UP001551675">
    <property type="component" value="Unassembled WGS sequence"/>
</dbReference>
<evidence type="ECO:0000313" key="3">
    <source>
        <dbReference type="Proteomes" id="UP001551675"/>
    </source>
</evidence>
<comment type="caution">
    <text evidence="2">The sequence shown here is derived from an EMBL/GenBank/DDBJ whole genome shotgun (WGS) entry which is preliminary data.</text>
</comment>
<dbReference type="EMBL" id="JBFALK010000015">
    <property type="protein sequence ID" value="MEV0972097.1"/>
    <property type="molecule type" value="Genomic_DNA"/>
</dbReference>
<evidence type="ECO:0000313" key="2">
    <source>
        <dbReference type="EMBL" id="MEV0972097.1"/>
    </source>
</evidence>
<sequence length="50" mass="5033">MTTPNPTDSTWTGMVPVEDTAPAVTDTAGPGAPVVYLNGPPLPNVSPAAR</sequence>
<proteinExistence type="predicted"/>
<keyword evidence="3" id="KW-1185">Reference proteome</keyword>
<protein>
    <submittedName>
        <fullName evidence="2">Uncharacterized protein</fullName>
    </submittedName>
</protein>
<dbReference type="RefSeq" id="WP_358136910.1">
    <property type="nucleotide sequence ID" value="NZ_JBFALK010000015.1"/>
</dbReference>
<gene>
    <name evidence="2" type="ORF">AB0I59_26150</name>
</gene>
<reference evidence="2 3" key="1">
    <citation type="submission" date="2024-06" db="EMBL/GenBank/DDBJ databases">
        <title>The Natural Products Discovery Center: Release of the First 8490 Sequenced Strains for Exploring Actinobacteria Biosynthetic Diversity.</title>
        <authorList>
            <person name="Kalkreuter E."/>
            <person name="Kautsar S.A."/>
            <person name="Yang D."/>
            <person name="Bader C.D."/>
            <person name="Teijaro C.N."/>
            <person name="Fluegel L."/>
            <person name="Davis C.M."/>
            <person name="Simpson J.R."/>
            <person name="Lauterbach L."/>
            <person name="Steele A.D."/>
            <person name="Gui C."/>
            <person name="Meng S."/>
            <person name="Li G."/>
            <person name="Viehrig K."/>
            <person name="Ye F."/>
            <person name="Su P."/>
            <person name="Kiefer A.F."/>
            <person name="Nichols A."/>
            <person name="Cepeda A.J."/>
            <person name="Yan W."/>
            <person name="Fan B."/>
            <person name="Jiang Y."/>
            <person name="Adhikari A."/>
            <person name="Zheng C.-J."/>
            <person name="Schuster L."/>
            <person name="Cowan T.M."/>
            <person name="Smanski M.J."/>
            <person name="Chevrette M.G."/>
            <person name="De Carvalho L.P.S."/>
            <person name="Shen B."/>
        </authorList>
    </citation>
    <scope>NUCLEOTIDE SEQUENCE [LARGE SCALE GENOMIC DNA]</scope>
    <source>
        <strain evidence="2 3">NPDC050100</strain>
    </source>
</reference>
<evidence type="ECO:0000256" key="1">
    <source>
        <dbReference type="SAM" id="MobiDB-lite"/>
    </source>
</evidence>
<organism evidence="2 3">
    <name type="scientific">Microtetraspora glauca</name>
    <dbReference type="NCBI Taxonomy" id="1996"/>
    <lineage>
        <taxon>Bacteria</taxon>
        <taxon>Bacillati</taxon>
        <taxon>Actinomycetota</taxon>
        <taxon>Actinomycetes</taxon>
        <taxon>Streptosporangiales</taxon>
        <taxon>Streptosporangiaceae</taxon>
        <taxon>Microtetraspora</taxon>
    </lineage>
</organism>